<dbReference type="GO" id="GO:0004316">
    <property type="term" value="F:3-oxoacyl-[acyl-carrier-protein] reductase (NADPH) activity"/>
    <property type="evidence" value="ECO:0007669"/>
    <property type="project" value="UniProtKB-EC"/>
</dbReference>
<dbReference type="InterPro" id="IPR014030">
    <property type="entry name" value="Ketoacyl_synth_N"/>
</dbReference>
<evidence type="ECO:0000256" key="22">
    <source>
        <dbReference type="ARBA" id="ARBA00023268"/>
    </source>
</evidence>
<comment type="catalytic activity">
    <reaction evidence="27">
        <text>a (3R)-hydroxyacyl-[ACP] = a (2E)-enoyl-[ACP] + H2O</text>
        <dbReference type="Rhea" id="RHEA:13097"/>
        <dbReference type="Rhea" id="RHEA-COMP:9925"/>
        <dbReference type="Rhea" id="RHEA-COMP:9945"/>
        <dbReference type="ChEBI" id="CHEBI:15377"/>
        <dbReference type="ChEBI" id="CHEBI:78784"/>
        <dbReference type="ChEBI" id="CHEBI:78827"/>
        <dbReference type="EC" id="4.2.1.59"/>
    </reaction>
    <physiologicalReaction direction="left-to-right" evidence="27">
        <dbReference type="Rhea" id="RHEA:13098"/>
    </physiologicalReaction>
</comment>
<dbReference type="Gene3D" id="3.40.50.1820">
    <property type="entry name" value="alpha/beta hydrolase"/>
    <property type="match status" value="1"/>
</dbReference>
<dbReference type="Pfam" id="PF02801">
    <property type="entry name" value="Ketoacyl-synt_C"/>
    <property type="match status" value="1"/>
</dbReference>
<evidence type="ECO:0000256" key="42">
    <source>
        <dbReference type="ARBA" id="ARBA00047897"/>
    </source>
</evidence>
<evidence type="ECO:0000256" key="25">
    <source>
        <dbReference type="ARBA" id="ARBA00023373"/>
    </source>
</evidence>
<name>A0A8X6PFV8_NEPPI</name>
<evidence type="ECO:0000256" key="11">
    <source>
        <dbReference type="ARBA" id="ARBA00022679"/>
    </source>
</evidence>
<evidence type="ECO:0000256" key="58">
    <source>
        <dbReference type="ARBA" id="ARBA00049263"/>
    </source>
</evidence>
<evidence type="ECO:0000256" key="64">
    <source>
        <dbReference type="PROSITE-ProRule" id="PRU01363"/>
    </source>
</evidence>
<evidence type="ECO:0000256" key="3">
    <source>
        <dbReference type="ARBA" id="ARBA00012480"/>
    </source>
</evidence>
<dbReference type="InterPro" id="IPR020843">
    <property type="entry name" value="ER"/>
</dbReference>
<keyword evidence="22" id="KW-0511">Multifunctional enzyme</keyword>
<keyword evidence="16" id="KW-0663">Pyridoxal phosphate</keyword>
<evidence type="ECO:0000256" key="62">
    <source>
        <dbReference type="ARBA" id="ARBA00049521"/>
    </source>
</evidence>
<dbReference type="SMART" id="SM00822">
    <property type="entry name" value="PKS_KR"/>
    <property type="match status" value="1"/>
</dbReference>
<keyword evidence="20" id="KW-0443">Lipid metabolism</keyword>
<evidence type="ECO:0000256" key="8">
    <source>
        <dbReference type="ARBA" id="ARBA00022450"/>
    </source>
</evidence>
<proteinExistence type="predicted"/>
<accession>A0A8X6PFV8</accession>
<dbReference type="InterPro" id="IPR049900">
    <property type="entry name" value="PKS_mFAS_DH"/>
</dbReference>
<evidence type="ECO:0000256" key="48">
    <source>
        <dbReference type="ARBA" id="ARBA00048420"/>
    </source>
</evidence>
<dbReference type="InterPro" id="IPR029063">
    <property type="entry name" value="SAM-dependent_MTases_sf"/>
</dbReference>
<comment type="catalytic activity">
    <reaction evidence="29">
        <text>(3R)-hydroxyoctadecanoyl-[ACP] = (2E)-octadecenoyl-[ACP] + H2O</text>
        <dbReference type="Rhea" id="RHEA:41924"/>
        <dbReference type="Rhea" id="RHEA-COMP:9654"/>
        <dbReference type="Rhea" id="RHEA-COMP:9655"/>
        <dbReference type="ChEBI" id="CHEBI:15377"/>
        <dbReference type="ChEBI" id="CHEBI:78488"/>
        <dbReference type="ChEBI" id="CHEBI:78489"/>
    </reaction>
    <physiologicalReaction direction="left-to-right" evidence="29">
        <dbReference type="Rhea" id="RHEA:41925"/>
    </physiologicalReaction>
</comment>
<evidence type="ECO:0000256" key="29">
    <source>
        <dbReference type="ARBA" id="ARBA00023399"/>
    </source>
</evidence>
<comment type="catalytic activity">
    <reaction evidence="49">
        <text>a fatty acyl-[ACP] + malonyl-[ACP] + H(+) = a 3-oxoacyl-[ACP] + holo-[ACP] + CO2</text>
        <dbReference type="Rhea" id="RHEA:22836"/>
        <dbReference type="Rhea" id="RHEA-COMP:9623"/>
        <dbReference type="Rhea" id="RHEA-COMP:9685"/>
        <dbReference type="Rhea" id="RHEA-COMP:9916"/>
        <dbReference type="Rhea" id="RHEA-COMP:14125"/>
        <dbReference type="ChEBI" id="CHEBI:15378"/>
        <dbReference type="ChEBI" id="CHEBI:16526"/>
        <dbReference type="ChEBI" id="CHEBI:64479"/>
        <dbReference type="ChEBI" id="CHEBI:78449"/>
        <dbReference type="ChEBI" id="CHEBI:78776"/>
        <dbReference type="ChEBI" id="CHEBI:138651"/>
        <dbReference type="EC" id="2.3.1.41"/>
    </reaction>
    <physiologicalReaction direction="left-to-right" evidence="49">
        <dbReference type="Rhea" id="RHEA:22837"/>
    </physiologicalReaction>
</comment>
<dbReference type="InterPro" id="IPR036291">
    <property type="entry name" value="NAD(P)-bd_dom_sf"/>
</dbReference>
<evidence type="ECO:0000256" key="10">
    <source>
        <dbReference type="ARBA" id="ARBA00022553"/>
    </source>
</evidence>
<dbReference type="Gene3D" id="3.30.70.3290">
    <property type="match status" value="1"/>
</dbReference>
<comment type="catalytic activity">
    <reaction evidence="25">
        <text>(3R)-hydroxyhexanoyl-[ACP] = (2E)-hexenoyl-[ACP] + H2O</text>
        <dbReference type="Rhea" id="RHEA:41828"/>
        <dbReference type="Rhea" id="RHEA-COMP:9630"/>
        <dbReference type="Rhea" id="RHEA-COMP:9631"/>
        <dbReference type="ChEBI" id="CHEBI:15377"/>
        <dbReference type="ChEBI" id="CHEBI:78457"/>
        <dbReference type="ChEBI" id="CHEBI:78458"/>
    </reaction>
    <physiologicalReaction direction="left-to-right" evidence="25">
        <dbReference type="Rhea" id="RHEA:41829"/>
    </physiologicalReaction>
</comment>
<comment type="catalytic activity">
    <reaction evidence="42">
        <text>(2E)-hexenoyl-[ACP] + NADPH + H(+) = hexanoyl-[ACP] + NADP(+)</text>
        <dbReference type="Rhea" id="RHEA:41832"/>
        <dbReference type="Rhea" id="RHEA-COMP:9631"/>
        <dbReference type="Rhea" id="RHEA-COMP:9632"/>
        <dbReference type="ChEBI" id="CHEBI:15378"/>
        <dbReference type="ChEBI" id="CHEBI:57783"/>
        <dbReference type="ChEBI" id="CHEBI:58349"/>
        <dbReference type="ChEBI" id="CHEBI:78458"/>
        <dbReference type="ChEBI" id="CHEBI:78459"/>
    </reaction>
    <physiologicalReaction direction="left-to-right" evidence="42">
        <dbReference type="Rhea" id="RHEA:41833"/>
    </physiologicalReaction>
</comment>
<dbReference type="PANTHER" id="PTHR43775">
    <property type="entry name" value="FATTY ACID SYNTHASE"/>
    <property type="match status" value="1"/>
</dbReference>
<dbReference type="InterPro" id="IPR016036">
    <property type="entry name" value="Malonyl_transacylase_ACP-bd"/>
</dbReference>
<keyword evidence="14" id="KW-0276">Fatty acid metabolism</keyword>
<keyword evidence="19" id="KW-0520">NAD</keyword>
<comment type="catalytic activity">
    <reaction evidence="35">
        <text>hexanoyl-[ACP] + malonyl-[ACP] + H(+) = 3-oxooctanoyl-[ACP] + holo-[ACP] + CO2</text>
        <dbReference type="Rhea" id="RHEA:41836"/>
        <dbReference type="Rhea" id="RHEA-COMP:9623"/>
        <dbReference type="Rhea" id="RHEA-COMP:9632"/>
        <dbReference type="Rhea" id="RHEA-COMP:9633"/>
        <dbReference type="Rhea" id="RHEA-COMP:9685"/>
        <dbReference type="ChEBI" id="CHEBI:15378"/>
        <dbReference type="ChEBI" id="CHEBI:16526"/>
        <dbReference type="ChEBI" id="CHEBI:64479"/>
        <dbReference type="ChEBI" id="CHEBI:78449"/>
        <dbReference type="ChEBI" id="CHEBI:78459"/>
        <dbReference type="ChEBI" id="CHEBI:78460"/>
    </reaction>
    <physiologicalReaction direction="left-to-right" evidence="35">
        <dbReference type="Rhea" id="RHEA:41837"/>
    </physiologicalReaction>
</comment>
<evidence type="ECO:0000256" key="7">
    <source>
        <dbReference type="ARBA" id="ARBA00018769"/>
    </source>
</evidence>
<dbReference type="GO" id="GO:0019171">
    <property type="term" value="F:(3R)-hydroxyacyl-[acyl-carrier-protein] dehydratase activity"/>
    <property type="evidence" value="ECO:0007669"/>
    <property type="project" value="UniProtKB-EC"/>
</dbReference>
<sequence length="2473" mass="276435">MAPVLDYHEYCAGGFDPEDIVISGIAGRFPECDNVGELKESLFSKKDLVIFRDDRFEKGAANMPYSSCGLVRNLDKFDTKMFNIPAAIVQKMDPGSRMHIEITYEAIADSGYNPVDLKKERIGIFNATITDDASRMNIGSHLNIYNSRSMTPNRTSHALDFRGTSFSMDSACSSSGIAFCTAVNSIKVGDVDAAIVSGCQLNLLPETAMSYINLGVASTTGNSRPFDTDGMIRAEAVTALFLQKAKVARRAYAIVLAARSYAAGFNPNGIAVTSETILNEIIVETLREANVNRNDVEYIETHGTGTEVGDRQEVKTLSDVFCENRDRPLLIGTIKSNIGHTEASSGICGVIKALLTFENNAIPPNIKYESPRTPALIEGKLKVVTEPTPFNANYIPVISIGFGGTLVNILLKKNPVMKEGEEKALDLPRLVLYPATVEEAITTLFDYIKNNPNLSGEFFALLNKLSYTDPSLKPFRGYALYQSGKKLESKMRAVPFTKRPIWFVMTGMGCQWSGMGLQLMKLDVFAESMLKSAAILKTYGIDLFEVLKGERTESKGSRDITSPLVAICSIQIALIDVLKLLCIIPDGMVGHSTGEIACAYADGCLTSEQAIKAAYFRGKAIDESNLPEGGMAAVGLSWSQAQKMCPEGVFPSCDNSDESVTISGLKDQTETFVEKLKQKNIFVRWVNSHGYSFHCEYVKPAAKSLKSYLSKLIMNPKPRSARWISACYPPSEWDKPECKIINDDYFVHNLSSNVLFTSATKMIPSDAIIIEIAPHFLLRSLVKRTVGSKATYFGLMKRDEEESLQYFMDSLGQLYNEGLDPKIELLYPPVNFPVPRGTPMISDLIRWDHSQSFVVPKYTPRTNEFFKEFKFDKEDAYILDHKIDGKPLFPATGYICLAWEALASKLQKNFQEIQMKIENFKIHRATFISRSNPTKFFVSIFDSSGRFEITEGKSLVASGNIYEGKNLDFRKIPEFVNSDMFLSREEVYNELKKSGYEYGPCFQNLIKINIEGTSGLVQWCNQWIPFLDSLFIFFGLVTNVEGLYLPTGLLSFKIDPSILKNIILASSTSNIKKQSNTTHSVPVIYDKYTRKCSSVGVEISNLNVNMVSHKEKSNTPILEEYRFVPYFTECVLKGDSSLQLEKYCYASNDVINRIGITLRKNVNKFKLPCHNQLELNMEQYMNETNENRQILNVLFSLITNSHFKKDKVKEVFETYSRFAGKDMLNNVLVSEDSLIFLTQVIQENTFRKLNVLEISGNFPCVIISMTDILKKYFQLSFNKSSIITSKSSDIDKDILAERNIQVLPQGSLTDIAKGKMQDMAISSFMCGPLSELQDLIQTLTSVVKSNGFILLFYKERANPAELFLSTMCGEELQVHSEAVLKGVLQERNLIILSKISDPFGGSLYLLRSPSNASHQTIIHVTEPDYVWVDKVKKEVFEKKSDSVWLVSQDDPTNGIIGLVNCLKQEPGGDRIRCVFIASSKQKNGAPSFNLEDPFYKHLIEKDLRMNICKDGLWGSFRHILIKKTQIIRPVDHSFVNCRKCGDLSTFEWSESKVEYVETNGRNLVHVYYSALNFHDVMIATGKLSAHAEKDFGDSVLGLEFSGREDGTGQRLCGIVESSSMATSVMVNPACCFEVPDKWTLEEAATVPVVYSTCYYALIMRAKLEERESILIHSGTGGTGTAAIRIALSLNCEIFTTVGTNEKKEYLRKTFPEIKDENIGCSRDTSFEAMIMERTRGRGVDVVLNSLADDKFQASIRCVASNGRFIEIGKYDLAMDREIGLKIFLNNISFHGVSFDHLLDTSPRTNKKLKKVFDLLRNGINTGVVQPLDRTIFDRNSVEEAFRYMTKGVHIGKVLLKIREEEPDKYIIPKCLRLSVVTETQFYNKKVYIIIGGLGGFGMEVAKWMVRKGAMNLILTSRYGARTPYHRLCLKKFRNQGVNVQVSTLNVTVKSEAEALLKEASRTGPVGGIFNSALVLRDAFMDKQTAESYNEVCAPKADATLHLDELSRKLCPSLDYFVCFSSISCGKGNAGQTNYGYANSVMERVCEERKSSGLHGLAIQWGIIGEVGIAHRQLGEDAMIAGIVAQNLKSCLSSLDIFCQHDSPVVSSYVTAQQVRKLAQENVMDQIMKIMGIEDLSRVDPTRSLAQMGLDSFVGVELSYLIQQYANVNASLQEIQEFTFEDLKGLSEKSNGVNDNSQDPELLSIVNVKFPPTLIHKDPLINMNEGAPGEPVFVVSIGDTDVLKFQIVAKMLNRPFYVLVWTKDVPSTCIESLASYYLNLIERATKGPFHIVGHSLGGSVAFEMALLAEKLHTALKTISLLEGSEDIRSGLSKEDLENKASEADALCKFVEQFVSDEFPRLKIAEVRASPFTPNVYAVSGRSEQSSDSPHSPLNEMVALRGEIAALSKQVELLSRDRSNNRFRRRYGKSPYRSKTPSRRENYHYNDEFCYYHNRFGSKAKKCREPCTFAKAPEN</sequence>
<comment type="catalytic activity">
    <reaction evidence="57">
        <text>(2E)-tetradecenoyl-[ACP] + NADPH + H(+) = tetradecanoyl-[ACP] + NADP(+)</text>
        <dbReference type="Rhea" id="RHEA:41896"/>
        <dbReference type="Rhea" id="RHEA-COMP:9647"/>
        <dbReference type="Rhea" id="RHEA-COMP:9648"/>
        <dbReference type="ChEBI" id="CHEBI:15378"/>
        <dbReference type="ChEBI" id="CHEBI:57783"/>
        <dbReference type="ChEBI" id="CHEBI:58349"/>
        <dbReference type="ChEBI" id="CHEBI:78475"/>
        <dbReference type="ChEBI" id="CHEBI:78477"/>
    </reaction>
    <physiologicalReaction direction="left-to-right" evidence="57">
        <dbReference type="Rhea" id="RHEA:41897"/>
    </physiologicalReaction>
</comment>
<dbReference type="PROSITE" id="PS00606">
    <property type="entry name" value="KS3_1"/>
    <property type="match status" value="1"/>
</dbReference>
<feature type="active site" description="Proton acceptor; for dehydratase activity" evidence="64">
    <location>
        <position position="881"/>
    </location>
</feature>
<dbReference type="InterPro" id="IPR032821">
    <property type="entry name" value="PKS_assoc"/>
</dbReference>
<dbReference type="EC" id="1.3.1.39" evidence="2"/>
<dbReference type="InterPro" id="IPR001227">
    <property type="entry name" value="Ac_transferase_dom_sf"/>
</dbReference>
<comment type="catalytic activity">
    <reaction evidence="55">
        <text>(2E)-octadecenoyl-[ACP] + NADPH + H(+) = octadecanoyl-[ACP] + NADP(+)</text>
        <dbReference type="Rhea" id="RHEA:41928"/>
        <dbReference type="Rhea" id="RHEA-COMP:9655"/>
        <dbReference type="Rhea" id="RHEA-COMP:9656"/>
        <dbReference type="ChEBI" id="CHEBI:15378"/>
        <dbReference type="ChEBI" id="CHEBI:57783"/>
        <dbReference type="ChEBI" id="CHEBI:58349"/>
        <dbReference type="ChEBI" id="CHEBI:78489"/>
        <dbReference type="ChEBI" id="CHEBI:78495"/>
    </reaction>
    <physiologicalReaction direction="left-to-right" evidence="55">
        <dbReference type="Rhea" id="RHEA:41929"/>
    </physiologicalReaction>
</comment>
<feature type="region of interest" description="C-terminal hotdog fold" evidence="64">
    <location>
        <begin position="979"/>
        <end position="1113"/>
    </location>
</feature>
<dbReference type="SMART" id="SM00827">
    <property type="entry name" value="PKS_AT"/>
    <property type="match status" value="1"/>
</dbReference>
<evidence type="ECO:0000256" key="9">
    <source>
        <dbReference type="ARBA" id="ARBA00022516"/>
    </source>
</evidence>
<evidence type="ECO:0000256" key="18">
    <source>
        <dbReference type="ARBA" id="ARBA00023002"/>
    </source>
</evidence>
<evidence type="ECO:0000256" key="46">
    <source>
        <dbReference type="ARBA" id="ARBA00048281"/>
    </source>
</evidence>
<dbReference type="InterPro" id="IPR029058">
    <property type="entry name" value="AB_hydrolase_fold"/>
</dbReference>
<dbReference type="SUPFAM" id="SSF53901">
    <property type="entry name" value="Thiolase-like"/>
    <property type="match status" value="1"/>
</dbReference>
<comment type="catalytic activity">
    <reaction evidence="62">
        <text>(2E)-decenoyl-[ACP] + NADPH + H(+) = decanoyl-[ACP] + NADP(+)</text>
        <dbReference type="Rhea" id="RHEA:41864"/>
        <dbReference type="Rhea" id="RHEA-COMP:9639"/>
        <dbReference type="Rhea" id="RHEA-COMP:9640"/>
        <dbReference type="ChEBI" id="CHEBI:15378"/>
        <dbReference type="ChEBI" id="CHEBI:57783"/>
        <dbReference type="ChEBI" id="CHEBI:58349"/>
        <dbReference type="ChEBI" id="CHEBI:78467"/>
        <dbReference type="ChEBI" id="CHEBI:78468"/>
    </reaction>
    <physiologicalReaction direction="left-to-right" evidence="62">
        <dbReference type="Rhea" id="RHEA:41865"/>
    </physiologicalReaction>
</comment>
<dbReference type="InterPro" id="IPR016039">
    <property type="entry name" value="Thiolase-like"/>
</dbReference>
<comment type="catalytic activity">
    <reaction evidence="53">
        <text>hexadecanoyl-[ACP] + H2O = hexadecanoate + holo-[ACP] + H(+)</text>
        <dbReference type="Rhea" id="RHEA:41932"/>
        <dbReference type="Rhea" id="RHEA-COMP:9652"/>
        <dbReference type="Rhea" id="RHEA-COMP:9685"/>
        <dbReference type="ChEBI" id="CHEBI:7896"/>
        <dbReference type="ChEBI" id="CHEBI:15377"/>
        <dbReference type="ChEBI" id="CHEBI:15378"/>
        <dbReference type="ChEBI" id="CHEBI:64479"/>
        <dbReference type="ChEBI" id="CHEBI:78483"/>
        <dbReference type="EC" id="3.1.2.14"/>
    </reaction>
    <physiologicalReaction direction="left-to-right" evidence="53">
        <dbReference type="Rhea" id="RHEA:41933"/>
    </physiologicalReaction>
</comment>
<comment type="catalytic activity">
    <reaction evidence="44">
        <text>acetyl-[ACP] + malonyl-[ACP] + H(+) = 3-oxobutanoyl-[ACP] + holo-[ACP] + CO2</text>
        <dbReference type="Rhea" id="RHEA:41800"/>
        <dbReference type="Rhea" id="RHEA-COMP:9621"/>
        <dbReference type="Rhea" id="RHEA-COMP:9623"/>
        <dbReference type="Rhea" id="RHEA-COMP:9625"/>
        <dbReference type="Rhea" id="RHEA-COMP:9685"/>
        <dbReference type="ChEBI" id="CHEBI:15378"/>
        <dbReference type="ChEBI" id="CHEBI:16526"/>
        <dbReference type="ChEBI" id="CHEBI:64479"/>
        <dbReference type="ChEBI" id="CHEBI:78446"/>
        <dbReference type="ChEBI" id="CHEBI:78449"/>
        <dbReference type="ChEBI" id="CHEBI:78450"/>
    </reaction>
    <physiologicalReaction direction="left-to-right" evidence="44">
        <dbReference type="Rhea" id="RHEA:41801"/>
    </physiologicalReaction>
</comment>
<comment type="catalytic activity">
    <reaction evidence="60">
        <text>3-oxooctanoyl-[ACP] + NADPH + H(+) = (3R)-hydroxyoctanoyl-[ACP] + NADP(+)</text>
        <dbReference type="Rhea" id="RHEA:41840"/>
        <dbReference type="Rhea" id="RHEA-COMP:9633"/>
        <dbReference type="Rhea" id="RHEA-COMP:9634"/>
        <dbReference type="ChEBI" id="CHEBI:15378"/>
        <dbReference type="ChEBI" id="CHEBI:57783"/>
        <dbReference type="ChEBI" id="CHEBI:58349"/>
        <dbReference type="ChEBI" id="CHEBI:78460"/>
        <dbReference type="ChEBI" id="CHEBI:78461"/>
    </reaction>
    <physiologicalReaction direction="left-to-right" evidence="60">
        <dbReference type="Rhea" id="RHEA:41841"/>
    </physiologicalReaction>
</comment>
<protein>
    <recommendedName>
        <fullName evidence="7">Fatty acid synthase</fullName>
        <ecNumber evidence="5">1.1.1.100</ecNumber>
        <ecNumber evidence="2">1.3.1.39</ecNumber>
        <ecNumber evidence="6">2.3.1.41</ecNumber>
        <ecNumber evidence="4">2.3.1.85</ecNumber>
        <ecNumber evidence="3">3.1.2.14</ecNumber>
    </recommendedName>
</protein>
<dbReference type="EC" id="1.1.1.100" evidence="5"/>
<dbReference type="InterPro" id="IPR018201">
    <property type="entry name" value="Ketoacyl_synth_AS"/>
</dbReference>
<dbReference type="InterPro" id="IPR013968">
    <property type="entry name" value="PKS_KR"/>
</dbReference>
<evidence type="ECO:0000256" key="1">
    <source>
        <dbReference type="ARBA" id="ARBA00005189"/>
    </source>
</evidence>
<dbReference type="CDD" id="cd05195">
    <property type="entry name" value="enoyl_red"/>
    <property type="match status" value="1"/>
</dbReference>
<evidence type="ECO:0000256" key="45">
    <source>
        <dbReference type="ARBA" id="ARBA00048051"/>
    </source>
</evidence>
<dbReference type="GO" id="GO:0141148">
    <property type="term" value="F:enoyl-[acyl-carrier-protein] reductase (NADPH) activity"/>
    <property type="evidence" value="ECO:0007669"/>
    <property type="project" value="UniProtKB-EC"/>
</dbReference>
<keyword evidence="9" id="KW-0444">Lipid biosynthesis</keyword>
<comment type="catalytic activity">
    <reaction evidence="56">
        <text>decanoyl-[ACP] + malonyl-[ACP] + H(+) = 3-oxododecanoyl-[ACP] + holo-[ACP] + CO2</text>
        <dbReference type="Rhea" id="RHEA:41868"/>
        <dbReference type="Rhea" id="RHEA-COMP:9623"/>
        <dbReference type="Rhea" id="RHEA-COMP:9640"/>
        <dbReference type="Rhea" id="RHEA-COMP:9641"/>
        <dbReference type="Rhea" id="RHEA-COMP:9685"/>
        <dbReference type="ChEBI" id="CHEBI:15378"/>
        <dbReference type="ChEBI" id="CHEBI:16526"/>
        <dbReference type="ChEBI" id="CHEBI:64479"/>
        <dbReference type="ChEBI" id="CHEBI:78449"/>
        <dbReference type="ChEBI" id="CHEBI:78468"/>
        <dbReference type="ChEBI" id="CHEBI:78469"/>
    </reaction>
    <physiologicalReaction direction="left-to-right" evidence="56">
        <dbReference type="Rhea" id="RHEA:41869"/>
    </physiologicalReaction>
</comment>
<comment type="catalytic activity">
    <reaction evidence="23">
        <text>(3R)-hydroxyoctanoyl-[ACP] = (2E)-octenoyl-[ACP] + H2O</text>
        <dbReference type="Rhea" id="RHEA:41844"/>
        <dbReference type="Rhea" id="RHEA-COMP:9634"/>
        <dbReference type="Rhea" id="RHEA-COMP:9635"/>
        <dbReference type="ChEBI" id="CHEBI:15377"/>
        <dbReference type="ChEBI" id="CHEBI:78461"/>
        <dbReference type="ChEBI" id="CHEBI:78462"/>
    </reaction>
    <physiologicalReaction direction="left-to-right" evidence="23">
        <dbReference type="Rhea" id="RHEA:41845"/>
    </physiologicalReaction>
</comment>
<evidence type="ECO:0000256" key="2">
    <source>
        <dbReference type="ARBA" id="ARBA00012004"/>
    </source>
</evidence>
<feature type="domain" description="Ketosynthase family 3 (KS3)" evidence="65">
    <location>
        <begin position="17"/>
        <end position="413"/>
    </location>
</feature>
<dbReference type="Gene3D" id="3.10.129.110">
    <property type="entry name" value="Polyketide synthase dehydratase"/>
    <property type="match status" value="1"/>
</dbReference>
<evidence type="ECO:0000256" key="53">
    <source>
        <dbReference type="ARBA" id="ARBA00048704"/>
    </source>
</evidence>
<evidence type="ECO:0000256" key="34">
    <source>
        <dbReference type="ARBA" id="ARBA00047300"/>
    </source>
</evidence>
<comment type="catalytic activity">
    <reaction evidence="59">
        <text>3-oxohexadecanoyl-[ACP] + NADPH + H(+) = (3R)-hydroxyhexadecanoyl-[ACP] + NADP(+)</text>
        <dbReference type="Rhea" id="RHEA:41904"/>
        <dbReference type="Rhea" id="RHEA-COMP:9649"/>
        <dbReference type="Rhea" id="RHEA-COMP:9650"/>
        <dbReference type="ChEBI" id="CHEBI:15378"/>
        <dbReference type="ChEBI" id="CHEBI:57783"/>
        <dbReference type="ChEBI" id="CHEBI:58349"/>
        <dbReference type="ChEBI" id="CHEBI:78478"/>
        <dbReference type="ChEBI" id="CHEBI:78480"/>
    </reaction>
    <physiologicalReaction direction="left-to-right" evidence="59">
        <dbReference type="Rhea" id="RHEA:41905"/>
    </physiologicalReaction>
</comment>
<dbReference type="InterPro" id="IPR020841">
    <property type="entry name" value="PKS_Beta-ketoAc_synthase_dom"/>
</dbReference>
<gene>
    <name evidence="67" type="primary">FASN</name>
    <name evidence="67" type="ORF">NPIL_312811</name>
</gene>
<comment type="catalytic activity">
    <reaction evidence="39">
        <text>(2E)-butenoyl-[ACP] + NADPH + H(+) = butanoyl-[ACP] + NADP(+)</text>
        <dbReference type="Rhea" id="RHEA:41812"/>
        <dbReference type="Rhea" id="RHEA-COMP:9627"/>
        <dbReference type="Rhea" id="RHEA-COMP:9628"/>
        <dbReference type="ChEBI" id="CHEBI:15378"/>
        <dbReference type="ChEBI" id="CHEBI:57783"/>
        <dbReference type="ChEBI" id="CHEBI:58349"/>
        <dbReference type="ChEBI" id="CHEBI:78453"/>
        <dbReference type="ChEBI" id="CHEBI:78454"/>
    </reaction>
    <physiologicalReaction direction="left-to-right" evidence="39">
        <dbReference type="Rhea" id="RHEA:41813"/>
    </physiologicalReaction>
</comment>
<evidence type="ECO:0000256" key="41">
    <source>
        <dbReference type="ARBA" id="ARBA00047810"/>
    </source>
</evidence>
<evidence type="ECO:0000256" key="37">
    <source>
        <dbReference type="ARBA" id="ARBA00047440"/>
    </source>
</evidence>
<keyword evidence="8" id="KW-0596">Phosphopantetheine</keyword>
<dbReference type="Pfam" id="PF00109">
    <property type="entry name" value="ketoacyl-synt"/>
    <property type="match status" value="1"/>
</dbReference>
<comment type="catalytic activity">
    <reaction evidence="26">
        <text>(3R)-hydroxydecanoyl-[ACP] = (2E)-decenoyl-[ACP] + H2O</text>
        <dbReference type="Rhea" id="RHEA:41860"/>
        <dbReference type="Rhea" id="RHEA-COMP:9638"/>
        <dbReference type="Rhea" id="RHEA-COMP:9639"/>
        <dbReference type="ChEBI" id="CHEBI:15377"/>
        <dbReference type="ChEBI" id="CHEBI:78466"/>
        <dbReference type="ChEBI" id="CHEBI:78467"/>
    </reaction>
    <physiologicalReaction direction="left-to-right" evidence="26">
        <dbReference type="Rhea" id="RHEA:41861"/>
    </physiologicalReaction>
</comment>
<dbReference type="PROSITE" id="PS52004">
    <property type="entry name" value="KS3_2"/>
    <property type="match status" value="1"/>
</dbReference>
<dbReference type="GO" id="GO:0004315">
    <property type="term" value="F:3-oxoacyl-[acyl-carrier-protein] synthase activity"/>
    <property type="evidence" value="ECO:0007669"/>
    <property type="project" value="UniProtKB-EC"/>
</dbReference>
<comment type="catalytic activity">
    <reaction evidence="36">
        <text>a (3R)-hydroxyacyl-[ACP] + NADP(+) = a 3-oxoacyl-[ACP] + NADPH + H(+)</text>
        <dbReference type="Rhea" id="RHEA:17397"/>
        <dbReference type="Rhea" id="RHEA-COMP:9916"/>
        <dbReference type="Rhea" id="RHEA-COMP:9945"/>
        <dbReference type="ChEBI" id="CHEBI:15378"/>
        <dbReference type="ChEBI" id="CHEBI:57783"/>
        <dbReference type="ChEBI" id="CHEBI:58349"/>
        <dbReference type="ChEBI" id="CHEBI:78776"/>
        <dbReference type="ChEBI" id="CHEBI:78827"/>
        <dbReference type="EC" id="1.1.1.100"/>
    </reaction>
    <physiologicalReaction direction="right-to-left" evidence="36">
        <dbReference type="Rhea" id="RHEA:17399"/>
    </physiologicalReaction>
</comment>
<evidence type="ECO:0000256" key="12">
    <source>
        <dbReference type="ARBA" id="ARBA00022799"/>
    </source>
</evidence>
<comment type="catalytic activity">
    <reaction evidence="37">
        <text>3-oxodecanoyl-[ACP] + NADPH + H(+) = (3R)-hydroxydecanoyl-[ACP] + NADP(+)</text>
        <dbReference type="Rhea" id="RHEA:41856"/>
        <dbReference type="Rhea" id="RHEA-COMP:9637"/>
        <dbReference type="Rhea" id="RHEA-COMP:9638"/>
        <dbReference type="ChEBI" id="CHEBI:15378"/>
        <dbReference type="ChEBI" id="CHEBI:57783"/>
        <dbReference type="ChEBI" id="CHEBI:58349"/>
        <dbReference type="ChEBI" id="CHEBI:78464"/>
        <dbReference type="ChEBI" id="CHEBI:78466"/>
    </reaction>
    <physiologicalReaction direction="left-to-right" evidence="37">
        <dbReference type="Rhea" id="RHEA:41857"/>
    </physiologicalReaction>
</comment>
<evidence type="ECO:0000256" key="15">
    <source>
        <dbReference type="ARBA" id="ARBA00022857"/>
    </source>
</evidence>
<dbReference type="EC" id="2.3.1.85" evidence="4"/>
<evidence type="ECO:0000256" key="43">
    <source>
        <dbReference type="ARBA" id="ARBA00047953"/>
    </source>
</evidence>
<dbReference type="InterPro" id="IPR016035">
    <property type="entry name" value="Acyl_Trfase/lysoPLipase"/>
</dbReference>
<comment type="catalytic activity">
    <reaction evidence="45">
        <text>hexadecanoyl-[ACP] + malonyl-[ACP] + H(+) = 3-oxooctadecanoyl-[ACP] + holo-[ACP] + CO2</text>
        <dbReference type="Rhea" id="RHEA:41916"/>
        <dbReference type="Rhea" id="RHEA-COMP:9623"/>
        <dbReference type="Rhea" id="RHEA-COMP:9652"/>
        <dbReference type="Rhea" id="RHEA-COMP:9653"/>
        <dbReference type="Rhea" id="RHEA-COMP:9685"/>
        <dbReference type="ChEBI" id="CHEBI:15378"/>
        <dbReference type="ChEBI" id="CHEBI:16526"/>
        <dbReference type="ChEBI" id="CHEBI:64479"/>
        <dbReference type="ChEBI" id="CHEBI:78449"/>
        <dbReference type="ChEBI" id="CHEBI:78483"/>
        <dbReference type="ChEBI" id="CHEBI:78487"/>
    </reaction>
    <physiologicalReaction direction="left-to-right" evidence="45">
        <dbReference type="Rhea" id="RHEA:41917"/>
    </physiologicalReaction>
</comment>
<comment type="catalytic activity">
    <reaction evidence="41">
        <text>(2E)-hexadecenoyl-[ACP] + NADPH + H(+) = hexadecanoyl-[ACP] + NADP(+)</text>
        <dbReference type="Rhea" id="RHEA:41912"/>
        <dbReference type="Rhea" id="RHEA-COMP:9651"/>
        <dbReference type="Rhea" id="RHEA-COMP:9652"/>
        <dbReference type="ChEBI" id="CHEBI:15378"/>
        <dbReference type="ChEBI" id="CHEBI:57783"/>
        <dbReference type="ChEBI" id="CHEBI:58349"/>
        <dbReference type="ChEBI" id="CHEBI:78481"/>
        <dbReference type="ChEBI" id="CHEBI:78483"/>
    </reaction>
    <physiologicalReaction direction="left-to-right" evidence="41">
        <dbReference type="Rhea" id="RHEA:41913"/>
    </physiologicalReaction>
</comment>
<reference evidence="67" key="1">
    <citation type="submission" date="2020-08" db="EMBL/GenBank/DDBJ databases">
        <title>Multicomponent nature underlies the extraordinary mechanical properties of spider dragline silk.</title>
        <authorList>
            <person name="Kono N."/>
            <person name="Nakamura H."/>
            <person name="Mori M."/>
            <person name="Yoshida Y."/>
            <person name="Ohtoshi R."/>
            <person name="Malay A.D."/>
            <person name="Moran D.A.P."/>
            <person name="Tomita M."/>
            <person name="Numata K."/>
            <person name="Arakawa K."/>
        </authorList>
    </citation>
    <scope>NUCLEOTIDE SEQUENCE</scope>
</reference>
<dbReference type="Gene3D" id="3.40.50.150">
    <property type="entry name" value="Vaccinia Virus protein VP39"/>
    <property type="match status" value="1"/>
</dbReference>
<evidence type="ECO:0000256" key="6">
    <source>
        <dbReference type="ARBA" id="ARBA00013191"/>
    </source>
</evidence>
<dbReference type="PROSITE" id="PS52019">
    <property type="entry name" value="PKS_MFAS_DH"/>
    <property type="match status" value="1"/>
</dbReference>
<evidence type="ECO:0000256" key="63">
    <source>
        <dbReference type="ARBA" id="ARBA00049533"/>
    </source>
</evidence>
<dbReference type="InterPro" id="IPR014031">
    <property type="entry name" value="Ketoacyl_synth_C"/>
</dbReference>
<comment type="catalytic activity">
    <reaction evidence="63">
        <text>octanoyl-[ACP] + malonyl-[ACP] + H(+) = 3-oxodecanoyl-[ACP] + holo-[ACP] + CO2</text>
        <dbReference type="Rhea" id="RHEA:41852"/>
        <dbReference type="Rhea" id="RHEA-COMP:9623"/>
        <dbReference type="Rhea" id="RHEA-COMP:9636"/>
        <dbReference type="Rhea" id="RHEA-COMP:9637"/>
        <dbReference type="Rhea" id="RHEA-COMP:9685"/>
        <dbReference type="ChEBI" id="CHEBI:15378"/>
        <dbReference type="ChEBI" id="CHEBI:16526"/>
        <dbReference type="ChEBI" id="CHEBI:64479"/>
        <dbReference type="ChEBI" id="CHEBI:78449"/>
        <dbReference type="ChEBI" id="CHEBI:78463"/>
        <dbReference type="ChEBI" id="CHEBI:78464"/>
    </reaction>
    <physiologicalReaction direction="left-to-right" evidence="63">
        <dbReference type="Rhea" id="RHEA:41853"/>
    </physiologicalReaction>
</comment>
<evidence type="ECO:0000256" key="40">
    <source>
        <dbReference type="ARBA" id="ARBA00047578"/>
    </source>
</evidence>
<comment type="catalytic activity">
    <reaction evidence="50">
        <text>3-oxohexanoyl-[ACP] + NADPH + H(+) = (3R)-hydroxyhexanoyl-[ACP] + NADP(+)</text>
        <dbReference type="Rhea" id="RHEA:41824"/>
        <dbReference type="Rhea" id="RHEA-COMP:9629"/>
        <dbReference type="Rhea" id="RHEA-COMP:9630"/>
        <dbReference type="ChEBI" id="CHEBI:15378"/>
        <dbReference type="ChEBI" id="CHEBI:57783"/>
        <dbReference type="ChEBI" id="CHEBI:58349"/>
        <dbReference type="ChEBI" id="CHEBI:78456"/>
        <dbReference type="ChEBI" id="CHEBI:78457"/>
    </reaction>
    <physiologicalReaction direction="left-to-right" evidence="50">
        <dbReference type="Rhea" id="RHEA:41825"/>
    </physiologicalReaction>
</comment>
<dbReference type="Pfam" id="PF16197">
    <property type="entry name" value="KAsynt_C_assoc"/>
    <property type="match status" value="1"/>
</dbReference>
<evidence type="ECO:0000256" key="35">
    <source>
        <dbReference type="ARBA" id="ARBA00047394"/>
    </source>
</evidence>
<dbReference type="InterPro" id="IPR050091">
    <property type="entry name" value="PKS_NRPS_Biosynth_Enz"/>
</dbReference>
<evidence type="ECO:0000256" key="52">
    <source>
        <dbReference type="ARBA" id="ARBA00048691"/>
    </source>
</evidence>
<keyword evidence="10" id="KW-0597">Phosphoprotein</keyword>
<evidence type="ECO:0000256" key="31">
    <source>
        <dbReference type="ARBA" id="ARBA00023402"/>
    </source>
</evidence>
<evidence type="ECO:0000256" key="61">
    <source>
        <dbReference type="ARBA" id="ARBA00049449"/>
    </source>
</evidence>
<dbReference type="SMART" id="SM00825">
    <property type="entry name" value="PKS_KS"/>
    <property type="match status" value="1"/>
</dbReference>
<dbReference type="SUPFAM" id="SSF51735">
    <property type="entry name" value="NAD(P)-binding Rossmann-fold domains"/>
    <property type="match status" value="2"/>
</dbReference>
<evidence type="ECO:0000256" key="19">
    <source>
        <dbReference type="ARBA" id="ARBA00023027"/>
    </source>
</evidence>
<comment type="catalytic activity">
    <reaction evidence="38">
        <text>tetradecanoyl-[ACP] + malonyl-[ACP] + H(+) = 3-oxohexadecanoyl-[ACP] + holo-[ACP] + CO2</text>
        <dbReference type="Rhea" id="RHEA:41900"/>
        <dbReference type="Rhea" id="RHEA-COMP:9623"/>
        <dbReference type="Rhea" id="RHEA-COMP:9648"/>
        <dbReference type="Rhea" id="RHEA-COMP:9649"/>
        <dbReference type="Rhea" id="RHEA-COMP:9685"/>
        <dbReference type="ChEBI" id="CHEBI:15378"/>
        <dbReference type="ChEBI" id="CHEBI:16526"/>
        <dbReference type="ChEBI" id="CHEBI:64479"/>
        <dbReference type="ChEBI" id="CHEBI:78449"/>
        <dbReference type="ChEBI" id="CHEBI:78477"/>
        <dbReference type="ChEBI" id="CHEBI:78478"/>
    </reaction>
    <physiologicalReaction direction="left-to-right" evidence="38">
        <dbReference type="Rhea" id="RHEA:41901"/>
    </physiologicalReaction>
</comment>
<comment type="catalytic activity">
    <reaction evidence="34">
        <text>3-oxooctadecanoyl-[ACP] + NADPH + H(+) = (3R)-hydroxyoctadecanoyl-[ACP] + NADP(+)</text>
        <dbReference type="Rhea" id="RHEA:41920"/>
        <dbReference type="Rhea" id="RHEA-COMP:9653"/>
        <dbReference type="Rhea" id="RHEA-COMP:9654"/>
        <dbReference type="ChEBI" id="CHEBI:15378"/>
        <dbReference type="ChEBI" id="CHEBI:57783"/>
        <dbReference type="ChEBI" id="CHEBI:58349"/>
        <dbReference type="ChEBI" id="CHEBI:78487"/>
        <dbReference type="ChEBI" id="CHEBI:78488"/>
    </reaction>
    <physiologicalReaction direction="left-to-right" evidence="34">
        <dbReference type="Rhea" id="RHEA:41921"/>
    </physiologicalReaction>
</comment>
<dbReference type="InterPro" id="IPR001031">
    <property type="entry name" value="Thioesterase"/>
</dbReference>
<evidence type="ECO:0000256" key="28">
    <source>
        <dbReference type="ARBA" id="ARBA00023398"/>
    </source>
</evidence>
<dbReference type="GO" id="GO:0006633">
    <property type="term" value="P:fatty acid biosynthetic process"/>
    <property type="evidence" value="ECO:0007669"/>
    <property type="project" value="UniProtKB-KW"/>
</dbReference>
<comment type="catalytic activity">
    <reaction evidence="58">
        <text>3-oxododecanoyl-[ACP] + NADPH + H(+) = (3R)-hydroxydodecanoyl-[ACP] + NADP(+)</text>
        <dbReference type="Rhea" id="RHEA:41872"/>
        <dbReference type="Rhea" id="RHEA-COMP:9641"/>
        <dbReference type="Rhea" id="RHEA-COMP:9642"/>
        <dbReference type="ChEBI" id="CHEBI:15378"/>
        <dbReference type="ChEBI" id="CHEBI:57783"/>
        <dbReference type="ChEBI" id="CHEBI:58349"/>
        <dbReference type="ChEBI" id="CHEBI:78469"/>
        <dbReference type="ChEBI" id="CHEBI:78470"/>
    </reaction>
    <physiologicalReaction direction="left-to-right" evidence="58">
        <dbReference type="Rhea" id="RHEA:41873"/>
    </physiologicalReaction>
</comment>
<dbReference type="SUPFAM" id="SSF55048">
    <property type="entry name" value="Probable ACP-binding domain of malonyl-CoA ACP transacylase"/>
    <property type="match status" value="1"/>
</dbReference>
<feature type="active site" description="Proton donor; for dehydratase activity" evidence="64">
    <location>
        <position position="1028"/>
    </location>
</feature>
<dbReference type="EC" id="3.1.2.14" evidence="3"/>
<evidence type="ECO:0000256" key="30">
    <source>
        <dbReference type="ARBA" id="ARBA00023401"/>
    </source>
</evidence>
<comment type="catalytic activity">
    <reaction evidence="28">
        <text>(3R)-hydroxytetradecanoyl-[ACP] = (2E)-tetradecenoyl-[ACP] + H2O</text>
        <dbReference type="Rhea" id="RHEA:41892"/>
        <dbReference type="Rhea" id="RHEA-COMP:9646"/>
        <dbReference type="Rhea" id="RHEA-COMP:9647"/>
        <dbReference type="ChEBI" id="CHEBI:15377"/>
        <dbReference type="ChEBI" id="CHEBI:78474"/>
        <dbReference type="ChEBI" id="CHEBI:78475"/>
    </reaction>
    <physiologicalReaction direction="left-to-right" evidence="28">
        <dbReference type="Rhea" id="RHEA:41893"/>
    </physiologicalReaction>
</comment>
<dbReference type="InterPro" id="IPR057326">
    <property type="entry name" value="KR_dom"/>
</dbReference>
<dbReference type="InterPro" id="IPR014043">
    <property type="entry name" value="Acyl_transferase_dom"/>
</dbReference>
<dbReference type="InterPro" id="IPR049391">
    <property type="entry name" value="FAS_pseudo-KR"/>
</dbReference>
<comment type="catalytic activity">
    <reaction evidence="33">
        <text>acetyl-CoA + n malonyl-CoA + 2n NADPH + 2n H(+) = a long-chain fatty acid + (n+1) CoA + n CO2 + 2n NADP(+).</text>
        <dbReference type="EC" id="2.3.1.85"/>
    </reaction>
</comment>
<comment type="catalytic activity">
    <reaction evidence="40">
        <text>dodecanoyl-[ACP] + malonyl-[ACP] + H(+) = 3-oxotetradecanoyl-[ACP] + holo-[ACP] + CO2</text>
        <dbReference type="Rhea" id="RHEA:41884"/>
        <dbReference type="Rhea" id="RHEA-COMP:9623"/>
        <dbReference type="Rhea" id="RHEA-COMP:9644"/>
        <dbReference type="Rhea" id="RHEA-COMP:9645"/>
        <dbReference type="Rhea" id="RHEA-COMP:9685"/>
        <dbReference type="ChEBI" id="CHEBI:15378"/>
        <dbReference type="ChEBI" id="CHEBI:16526"/>
        <dbReference type="ChEBI" id="CHEBI:64479"/>
        <dbReference type="ChEBI" id="CHEBI:65264"/>
        <dbReference type="ChEBI" id="CHEBI:78449"/>
        <dbReference type="ChEBI" id="CHEBI:78473"/>
    </reaction>
    <physiologicalReaction direction="left-to-right" evidence="40">
        <dbReference type="Rhea" id="RHEA:41885"/>
    </physiologicalReaction>
</comment>
<keyword evidence="15" id="KW-0521">NADP</keyword>
<dbReference type="InterPro" id="IPR042104">
    <property type="entry name" value="PKS_dehydratase_sf"/>
</dbReference>
<dbReference type="FunFam" id="3.40.50.720:FF:000209">
    <property type="entry name" value="Polyketide synthase Pks12"/>
    <property type="match status" value="1"/>
</dbReference>
<keyword evidence="17" id="KW-0007">Acetylation</keyword>
<comment type="catalytic activity">
    <reaction evidence="51">
        <text>a 2,3-saturated acyl-[ACP] + NADP(+) = a (2E)-enoyl-[ACP] + NADPH + H(+)</text>
        <dbReference type="Rhea" id="RHEA:22564"/>
        <dbReference type="Rhea" id="RHEA-COMP:9925"/>
        <dbReference type="Rhea" id="RHEA-COMP:9926"/>
        <dbReference type="ChEBI" id="CHEBI:15378"/>
        <dbReference type="ChEBI" id="CHEBI:57783"/>
        <dbReference type="ChEBI" id="CHEBI:58349"/>
        <dbReference type="ChEBI" id="CHEBI:78784"/>
        <dbReference type="ChEBI" id="CHEBI:78785"/>
        <dbReference type="EC" id="1.3.1.39"/>
    </reaction>
    <physiologicalReaction direction="right-to-left" evidence="51">
        <dbReference type="Rhea" id="RHEA:22566"/>
    </physiologicalReaction>
</comment>
<evidence type="ECO:0000256" key="36">
    <source>
        <dbReference type="ARBA" id="ARBA00047400"/>
    </source>
</evidence>
<keyword evidence="13" id="KW-0378">Hydrolase</keyword>
<evidence type="ECO:0000313" key="67">
    <source>
        <dbReference type="EMBL" id="GFT65803.1"/>
    </source>
</evidence>
<dbReference type="Gene3D" id="3.90.180.10">
    <property type="entry name" value="Medium-chain alcohol dehydrogenases, catalytic domain"/>
    <property type="match status" value="1"/>
</dbReference>
<comment type="catalytic activity">
    <reaction evidence="30">
        <text>(3R)-hydroxyhexadecanoyl-[ACP] = (2E)-hexadecenoyl-[ACP] + H2O</text>
        <dbReference type="Rhea" id="RHEA:41908"/>
        <dbReference type="Rhea" id="RHEA-COMP:9650"/>
        <dbReference type="Rhea" id="RHEA-COMP:9651"/>
        <dbReference type="ChEBI" id="CHEBI:15377"/>
        <dbReference type="ChEBI" id="CHEBI:78480"/>
        <dbReference type="ChEBI" id="CHEBI:78481"/>
    </reaction>
    <physiologicalReaction direction="left-to-right" evidence="30">
        <dbReference type="Rhea" id="RHEA:41909"/>
    </physiologicalReaction>
</comment>
<dbReference type="Gene3D" id="3.40.50.720">
    <property type="entry name" value="NAD(P)-binding Rossmann-like Domain"/>
    <property type="match status" value="1"/>
</dbReference>
<dbReference type="Pfam" id="PF08659">
    <property type="entry name" value="KR"/>
    <property type="match status" value="1"/>
</dbReference>
<dbReference type="Gene3D" id="1.10.1200.10">
    <property type="entry name" value="ACP-like"/>
    <property type="match status" value="1"/>
</dbReference>
<keyword evidence="11" id="KW-0808">Transferase</keyword>
<dbReference type="SMART" id="SM00829">
    <property type="entry name" value="PKS_ER"/>
    <property type="match status" value="1"/>
</dbReference>
<comment type="catalytic activity">
    <reaction evidence="31">
        <text>(3R)-hydroxybutanoyl-[ACP] = (2E)-butenoyl-[ACP] + H2O</text>
        <dbReference type="Rhea" id="RHEA:41808"/>
        <dbReference type="Rhea" id="RHEA-COMP:9626"/>
        <dbReference type="Rhea" id="RHEA-COMP:9627"/>
        <dbReference type="ChEBI" id="CHEBI:15377"/>
        <dbReference type="ChEBI" id="CHEBI:78451"/>
        <dbReference type="ChEBI" id="CHEBI:78453"/>
    </reaction>
    <physiologicalReaction direction="left-to-right" evidence="31">
        <dbReference type="Rhea" id="RHEA:41809"/>
    </physiologicalReaction>
</comment>
<evidence type="ECO:0000256" key="60">
    <source>
        <dbReference type="ARBA" id="ARBA00049422"/>
    </source>
</evidence>
<evidence type="ECO:0000256" key="33">
    <source>
        <dbReference type="ARBA" id="ARBA00044883"/>
    </source>
</evidence>
<comment type="pathway">
    <text evidence="1">Lipid metabolism.</text>
</comment>
<dbReference type="GO" id="GO:0016297">
    <property type="term" value="F:fatty acyl-[ACP] hydrolase activity"/>
    <property type="evidence" value="ECO:0007669"/>
    <property type="project" value="UniProtKB-EC"/>
</dbReference>
<evidence type="ECO:0000256" key="16">
    <source>
        <dbReference type="ARBA" id="ARBA00022898"/>
    </source>
</evidence>
<evidence type="ECO:0000256" key="32">
    <source>
        <dbReference type="ARBA" id="ARBA00023442"/>
    </source>
</evidence>
<dbReference type="Pfam" id="PF21149">
    <property type="entry name" value="FAS_pseudo-KR"/>
    <property type="match status" value="1"/>
</dbReference>
<keyword evidence="68" id="KW-1185">Reference proteome</keyword>
<evidence type="ECO:0000256" key="39">
    <source>
        <dbReference type="ARBA" id="ARBA00047500"/>
    </source>
</evidence>
<evidence type="ECO:0000256" key="49">
    <source>
        <dbReference type="ARBA" id="ARBA00048506"/>
    </source>
</evidence>
<evidence type="ECO:0000256" key="57">
    <source>
        <dbReference type="ARBA" id="ARBA00049171"/>
    </source>
</evidence>
<dbReference type="SUPFAM" id="SSF47336">
    <property type="entry name" value="ACP-like"/>
    <property type="match status" value="1"/>
</dbReference>
<evidence type="ECO:0000256" key="21">
    <source>
        <dbReference type="ARBA" id="ARBA00023160"/>
    </source>
</evidence>
<dbReference type="InterPro" id="IPR049552">
    <property type="entry name" value="PKS_DH_N"/>
</dbReference>
<evidence type="ECO:0000256" key="55">
    <source>
        <dbReference type="ARBA" id="ARBA00049019"/>
    </source>
</evidence>
<evidence type="ECO:0000256" key="44">
    <source>
        <dbReference type="ARBA" id="ARBA00047961"/>
    </source>
</evidence>
<evidence type="ECO:0000256" key="24">
    <source>
        <dbReference type="ARBA" id="ARBA00023351"/>
    </source>
</evidence>
<feature type="domain" description="PKS/mFAS DH" evidence="66">
    <location>
        <begin position="849"/>
        <end position="1113"/>
    </location>
</feature>
<evidence type="ECO:0000256" key="5">
    <source>
        <dbReference type="ARBA" id="ARBA00012948"/>
    </source>
</evidence>
<dbReference type="OrthoDB" id="6420767at2759"/>
<dbReference type="Gene3D" id="3.40.366.10">
    <property type="entry name" value="Malonyl-Coenzyme A Acyl Carrier Protein, domain 2"/>
    <property type="match status" value="1"/>
</dbReference>
<dbReference type="InterPro" id="IPR036736">
    <property type="entry name" value="ACP-like_sf"/>
</dbReference>
<comment type="caution">
    <text evidence="67">The sequence shown here is derived from an EMBL/GenBank/DDBJ whole genome shotgun (WGS) entry which is preliminary data.</text>
</comment>
<comment type="catalytic activity">
    <reaction evidence="54">
        <text>3-oxotetradecanoyl-[ACP] + NADPH + H(+) = (3R)-hydroxytetradecanoyl-[ACP] + NADP(+)</text>
        <dbReference type="Rhea" id="RHEA:41888"/>
        <dbReference type="Rhea" id="RHEA-COMP:9645"/>
        <dbReference type="Rhea" id="RHEA-COMP:9646"/>
        <dbReference type="ChEBI" id="CHEBI:15378"/>
        <dbReference type="ChEBI" id="CHEBI:57783"/>
        <dbReference type="ChEBI" id="CHEBI:58349"/>
        <dbReference type="ChEBI" id="CHEBI:78473"/>
        <dbReference type="ChEBI" id="CHEBI:78474"/>
    </reaction>
    <physiologicalReaction direction="left-to-right" evidence="54">
        <dbReference type="Rhea" id="RHEA:41889"/>
    </physiologicalReaction>
</comment>
<dbReference type="Proteomes" id="UP000887013">
    <property type="component" value="Unassembled WGS sequence"/>
</dbReference>
<comment type="catalytic activity">
    <reaction evidence="43">
        <text>3-oxobutanoyl-[ACP] + NADPH + H(+) = (3R)-hydroxybutanoyl-[ACP] + NADP(+)</text>
        <dbReference type="Rhea" id="RHEA:41804"/>
        <dbReference type="Rhea" id="RHEA-COMP:9625"/>
        <dbReference type="Rhea" id="RHEA-COMP:9626"/>
        <dbReference type="ChEBI" id="CHEBI:15378"/>
        <dbReference type="ChEBI" id="CHEBI:57783"/>
        <dbReference type="ChEBI" id="CHEBI:58349"/>
        <dbReference type="ChEBI" id="CHEBI:78450"/>
        <dbReference type="ChEBI" id="CHEBI:78451"/>
    </reaction>
    <physiologicalReaction direction="left-to-right" evidence="43">
        <dbReference type="Rhea" id="RHEA:41805"/>
    </physiologicalReaction>
</comment>
<evidence type="ECO:0000256" key="17">
    <source>
        <dbReference type="ARBA" id="ARBA00022990"/>
    </source>
</evidence>
<evidence type="ECO:0000256" key="27">
    <source>
        <dbReference type="ARBA" id="ARBA00023394"/>
    </source>
</evidence>
<dbReference type="EMBL" id="BMAW01115345">
    <property type="protein sequence ID" value="GFT65803.1"/>
    <property type="molecule type" value="Genomic_DNA"/>
</dbReference>
<evidence type="ECO:0000259" key="65">
    <source>
        <dbReference type="PROSITE" id="PS52004"/>
    </source>
</evidence>
<evidence type="ECO:0000256" key="56">
    <source>
        <dbReference type="ARBA" id="ARBA00049109"/>
    </source>
</evidence>
<evidence type="ECO:0000256" key="26">
    <source>
        <dbReference type="ARBA" id="ARBA00023388"/>
    </source>
</evidence>
<evidence type="ECO:0000256" key="47">
    <source>
        <dbReference type="ARBA" id="ARBA00048289"/>
    </source>
</evidence>
<keyword evidence="12" id="KW-0702">S-nitrosylation</keyword>
<comment type="catalytic activity">
    <reaction evidence="52">
        <text>holo-[ACP] + acetyl-CoA = acetyl-[ACP] + CoA</text>
        <dbReference type="Rhea" id="RHEA:41788"/>
        <dbReference type="Rhea" id="RHEA-COMP:9621"/>
        <dbReference type="Rhea" id="RHEA-COMP:9685"/>
        <dbReference type="ChEBI" id="CHEBI:57287"/>
        <dbReference type="ChEBI" id="CHEBI:57288"/>
        <dbReference type="ChEBI" id="CHEBI:64479"/>
        <dbReference type="ChEBI" id="CHEBI:78446"/>
        <dbReference type="EC" id="2.3.1.38"/>
    </reaction>
    <physiologicalReaction direction="left-to-right" evidence="52">
        <dbReference type="Rhea" id="RHEA:41789"/>
    </physiologicalReaction>
</comment>
<evidence type="ECO:0000256" key="23">
    <source>
        <dbReference type="ARBA" id="ARBA00023332"/>
    </source>
</evidence>
<dbReference type="GO" id="GO:0004312">
    <property type="term" value="F:fatty acid synthase activity"/>
    <property type="evidence" value="ECO:0007669"/>
    <property type="project" value="UniProtKB-EC"/>
</dbReference>
<feature type="region of interest" description="N-terminal hotdog fold" evidence="64">
    <location>
        <begin position="849"/>
        <end position="969"/>
    </location>
</feature>
<evidence type="ECO:0000256" key="14">
    <source>
        <dbReference type="ARBA" id="ARBA00022832"/>
    </source>
</evidence>
<dbReference type="Pfam" id="PF00975">
    <property type="entry name" value="Thioesterase"/>
    <property type="match status" value="1"/>
</dbReference>
<evidence type="ECO:0000256" key="38">
    <source>
        <dbReference type="ARBA" id="ARBA00047451"/>
    </source>
</evidence>
<keyword evidence="18" id="KW-0560">Oxidoreductase</keyword>
<dbReference type="Pfam" id="PF13602">
    <property type="entry name" value="ADH_zinc_N_2"/>
    <property type="match status" value="1"/>
</dbReference>
<evidence type="ECO:0000256" key="4">
    <source>
        <dbReference type="ARBA" id="ARBA00012873"/>
    </source>
</evidence>
<dbReference type="Gene3D" id="3.40.47.10">
    <property type="match status" value="1"/>
</dbReference>
<organism evidence="67 68">
    <name type="scientific">Nephila pilipes</name>
    <name type="common">Giant wood spider</name>
    <name type="synonym">Nephila maculata</name>
    <dbReference type="NCBI Taxonomy" id="299642"/>
    <lineage>
        <taxon>Eukaryota</taxon>
        <taxon>Metazoa</taxon>
        <taxon>Ecdysozoa</taxon>
        <taxon>Arthropoda</taxon>
        <taxon>Chelicerata</taxon>
        <taxon>Arachnida</taxon>
        <taxon>Araneae</taxon>
        <taxon>Araneomorphae</taxon>
        <taxon>Entelegynae</taxon>
        <taxon>Araneoidea</taxon>
        <taxon>Nephilidae</taxon>
        <taxon>Nephila</taxon>
    </lineage>
</organism>
<dbReference type="SUPFAM" id="SSF53474">
    <property type="entry name" value="alpha/beta-Hydrolases"/>
    <property type="match status" value="1"/>
</dbReference>
<dbReference type="CDD" id="cd00833">
    <property type="entry name" value="PKS"/>
    <property type="match status" value="1"/>
</dbReference>
<evidence type="ECO:0000256" key="50">
    <source>
        <dbReference type="ARBA" id="ARBA00048571"/>
    </source>
</evidence>
<comment type="catalytic activity">
    <reaction evidence="61">
        <text>butanoyl-[ACP] + malonyl-[ACP] + H(+) = 3-oxohexanoyl-[ACP] + holo-[ACP] + CO2</text>
        <dbReference type="Rhea" id="RHEA:41820"/>
        <dbReference type="Rhea" id="RHEA-COMP:9623"/>
        <dbReference type="Rhea" id="RHEA-COMP:9628"/>
        <dbReference type="Rhea" id="RHEA-COMP:9629"/>
        <dbReference type="Rhea" id="RHEA-COMP:9685"/>
        <dbReference type="ChEBI" id="CHEBI:15378"/>
        <dbReference type="ChEBI" id="CHEBI:16526"/>
        <dbReference type="ChEBI" id="CHEBI:64479"/>
        <dbReference type="ChEBI" id="CHEBI:78449"/>
        <dbReference type="ChEBI" id="CHEBI:78454"/>
        <dbReference type="ChEBI" id="CHEBI:78456"/>
    </reaction>
    <physiologicalReaction direction="left-to-right" evidence="61">
        <dbReference type="Rhea" id="RHEA:41821"/>
    </physiologicalReaction>
</comment>
<comment type="catalytic activity">
    <reaction evidence="47">
        <text>tetradecanoyl-[ACP] + H2O = tetradecanoate + holo-[ACP] + H(+)</text>
        <dbReference type="Rhea" id="RHEA:30123"/>
        <dbReference type="Rhea" id="RHEA-COMP:9648"/>
        <dbReference type="Rhea" id="RHEA-COMP:9685"/>
        <dbReference type="ChEBI" id="CHEBI:15377"/>
        <dbReference type="ChEBI" id="CHEBI:15378"/>
        <dbReference type="ChEBI" id="CHEBI:30807"/>
        <dbReference type="ChEBI" id="CHEBI:64479"/>
        <dbReference type="ChEBI" id="CHEBI:78477"/>
        <dbReference type="EC" id="3.1.2.14"/>
    </reaction>
    <physiologicalReaction direction="left-to-right" evidence="47">
        <dbReference type="Rhea" id="RHEA:30124"/>
    </physiologicalReaction>
</comment>
<evidence type="ECO:0000256" key="13">
    <source>
        <dbReference type="ARBA" id="ARBA00022801"/>
    </source>
</evidence>
<dbReference type="EC" id="2.3.1.41" evidence="6"/>
<evidence type="ECO:0000256" key="59">
    <source>
        <dbReference type="ARBA" id="ARBA00049414"/>
    </source>
</evidence>
<dbReference type="GO" id="GO:0004313">
    <property type="term" value="F:[acyl-carrier-protein] S-acetyltransferase activity"/>
    <property type="evidence" value="ECO:0007669"/>
    <property type="project" value="UniProtKB-EC"/>
</dbReference>
<dbReference type="CDD" id="cd08954">
    <property type="entry name" value="KR_1_FAS_SDR_x"/>
    <property type="match status" value="1"/>
</dbReference>
<keyword evidence="21" id="KW-0275">Fatty acid biosynthesis</keyword>
<comment type="catalytic activity">
    <reaction evidence="46">
        <text>(2E)-dodecenoyl-[ACP] + NADPH + H(+) = dodecanoyl-[ACP] + NADP(+)</text>
        <dbReference type="Rhea" id="RHEA:41880"/>
        <dbReference type="Rhea" id="RHEA-COMP:9643"/>
        <dbReference type="Rhea" id="RHEA-COMP:9644"/>
        <dbReference type="ChEBI" id="CHEBI:15378"/>
        <dbReference type="ChEBI" id="CHEBI:57783"/>
        <dbReference type="ChEBI" id="CHEBI:58349"/>
        <dbReference type="ChEBI" id="CHEBI:65264"/>
        <dbReference type="ChEBI" id="CHEBI:78472"/>
    </reaction>
    <physiologicalReaction direction="left-to-right" evidence="46">
        <dbReference type="Rhea" id="RHEA:41881"/>
    </physiologicalReaction>
</comment>
<evidence type="ECO:0000259" key="66">
    <source>
        <dbReference type="PROSITE" id="PS52019"/>
    </source>
</evidence>
<dbReference type="InterPro" id="IPR011032">
    <property type="entry name" value="GroES-like_sf"/>
</dbReference>
<evidence type="ECO:0000256" key="20">
    <source>
        <dbReference type="ARBA" id="ARBA00023098"/>
    </source>
</evidence>
<dbReference type="PANTHER" id="PTHR43775:SF7">
    <property type="entry name" value="FATTY ACID SYNTHASE"/>
    <property type="match status" value="1"/>
</dbReference>
<dbReference type="Pfam" id="PF00698">
    <property type="entry name" value="Acyl_transf_1"/>
    <property type="match status" value="1"/>
</dbReference>
<evidence type="ECO:0000256" key="51">
    <source>
        <dbReference type="ARBA" id="ARBA00048650"/>
    </source>
</evidence>
<comment type="catalytic activity">
    <reaction evidence="24">
        <text>(3R)-hydroxydodecanoyl-[ACP] = (2E)-dodecenoyl-[ACP] + H2O</text>
        <dbReference type="Rhea" id="RHEA:41876"/>
        <dbReference type="Rhea" id="RHEA-COMP:9642"/>
        <dbReference type="Rhea" id="RHEA-COMP:9643"/>
        <dbReference type="ChEBI" id="CHEBI:15377"/>
        <dbReference type="ChEBI" id="CHEBI:78470"/>
        <dbReference type="ChEBI" id="CHEBI:78472"/>
    </reaction>
    <physiologicalReaction direction="left-to-right" evidence="24">
        <dbReference type="Rhea" id="RHEA:41877"/>
    </physiologicalReaction>
</comment>
<evidence type="ECO:0000313" key="68">
    <source>
        <dbReference type="Proteomes" id="UP000887013"/>
    </source>
</evidence>
<dbReference type="SUPFAM" id="SSF52151">
    <property type="entry name" value="FabD/lysophospholipase-like"/>
    <property type="match status" value="1"/>
</dbReference>
<comment type="function">
    <text evidence="32">Fatty acid synthetase is a multifunctional enzyme that catalyzes the de novo biosynthesis of long-chain saturated fatty acids starting from acetyl-CoA and malonyl-CoA in the presence of NADPH. This multifunctional protein contains 7 catalytic activities and a site for the binding of the prosthetic group 4'-phosphopantetheine of the acyl carrier protein ([ACP]) domain.</text>
</comment>
<dbReference type="SUPFAM" id="SSF50129">
    <property type="entry name" value="GroES-like"/>
    <property type="match status" value="1"/>
</dbReference>
<dbReference type="Pfam" id="PF21089">
    <property type="entry name" value="PKS_DH_N"/>
    <property type="match status" value="1"/>
</dbReference>
<comment type="catalytic activity">
    <reaction evidence="48">
        <text>(2E)-octenoyl-[ACP] + NADPH + H(+) = octanoyl-[ACP] + NADP(+)</text>
        <dbReference type="Rhea" id="RHEA:41848"/>
        <dbReference type="Rhea" id="RHEA-COMP:9635"/>
        <dbReference type="Rhea" id="RHEA-COMP:9636"/>
        <dbReference type="ChEBI" id="CHEBI:15378"/>
        <dbReference type="ChEBI" id="CHEBI:57783"/>
        <dbReference type="ChEBI" id="CHEBI:58349"/>
        <dbReference type="ChEBI" id="CHEBI:78462"/>
        <dbReference type="ChEBI" id="CHEBI:78463"/>
    </reaction>
    <physiologicalReaction direction="left-to-right" evidence="48">
        <dbReference type="Rhea" id="RHEA:41849"/>
    </physiologicalReaction>
</comment>
<evidence type="ECO:0000256" key="54">
    <source>
        <dbReference type="ARBA" id="ARBA00048935"/>
    </source>
</evidence>